<protein>
    <submittedName>
        <fullName evidence="1">Uncharacterized protein</fullName>
    </submittedName>
</protein>
<dbReference type="KEGG" id="bok:DM82_6235"/>
<sequence>MCQIRIHVDQRTLAFYGVSHAEFERRLRDELAFTESMGCEIDVVPDARDTDHIQFPEACTMISALGIAPEDLEELKRGVHRAWEGIPKTISQGGARYRILPAADGGCAIIDETRPEAPIFAGAWYHVVRFLRLTFARSGHQDDSR</sequence>
<keyword evidence="2" id="KW-1185">Reference proteome</keyword>
<reference evidence="1 2" key="1">
    <citation type="submission" date="2014-06" db="EMBL/GenBank/DDBJ databases">
        <authorList>
            <person name="Bishop-Lilly K.A."/>
            <person name="Broomall S.M."/>
            <person name="Chain P.S."/>
            <person name="Chertkov O."/>
            <person name="Coyne S.R."/>
            <person name="Daligault H.E."/>
            <person name="Davenport K.W."/>
            <person name="Erkkila T."/>
            <person name="Frey K.G."/>
            <person name="Gibbons H.S."/>
            <person name="Gu W."/>
            <person name="Jaissle J."/>
            <person name="Johnson S.L."/>
            <person name="Koroleva G.I."/>
            <person name="Ladner J.T."/>
            <person name="Lo C.-C."/>
            <person name="Minogue T.D."/>
            <person name="Munk C."/>
            <person name="Palacios G.F."/>
            <person name="Redden C.L."/>
            <person name="Rosenzweig C.N."/>
            <person name="Scholz M.B."/>
            <person name="Teshima H."/>
            <person name="Xu Y."/>
        </authorList>
    </citation>
    <scope>NUCLEOTIDE SEQUENCE [LARGE SCALE GENOMIC DNA]</scope>
    <source>
        <strain evidence="1 2">EO147</strain>
    </source>
</reference>
<accession>A0AAI8BAV6</accession>
<evidence type="ECO:0000313" key="2">
    <source>
        <dbReference type="Proteomes" id="UP000029424"/>
    </source>
</evidence>
<gene>
    <name evidence="1" type="ORF">DM82_6235</name>
</gene>
<name>A0AAI8BAV6_9BURK</name>
<dbReference type="EMBL" id="CP008727">
    <property type="protein sequence ID" value="AIO68634.1"/>
    <property type="molecule type" value="Genomic_DNA"/>
</dbReference>
<proteinExistence type="predicted"/>
<evidence type="ECO:0000313" key="1">
    <source>
        <dbReference type="EMBL" id="AIO68634.1"/>
    </source>
</evidence>
<dbReference type="Proteomes" id="UP000029424">
    <property type="component" value="Chromosome 2"/>
</dbReference>
<organism evidence="1 2">
    <name type="scientific">Burkholderia oklahomensis</name>
    <dbReference type="NCBI Taxonomy" id="342113"/>
    <lineage>
        <taxon>Bacteria</taxon>
        <taxon>Pseudomonadati</taxon>
        <taxon>Pseudomonadota</taxon>
        <taxon>Betaproteobacteria</taxon>
        <taxon>Burkholderiales</taxon>
        <taxon>Burkholderiaceae</taxon>
        <taxon>Burkholderia</taxon>
        <taxon>pseudomallei group</taxon>
    </lineage>
</organism>
<dbReference type="AlphaFoldDB" id="A0AAI8BAV6"/>
<dbReference type="RefSeq" id="WP_038801619.1">
    <property type="nucleotide sequence ID" value="NZ_CP008727.1"/>
</dbReference>